<accession>A0ABQ8SVG8</accession>
<proteinExistence type="predicted"/>
<comment type="caution">
    <text evidence="1">The sequence shown here is derived from an EMBL/GenBank/DDBJ whole genome shotgun (WGS) entry which is preliminary data.</text>
</comment>
<reference evidence="1 2" key="1">
    <citation type="journal article" date="2022" name="Allergy">
        <title>Genome assembly and annotation of Periplaneta americana reveal a comprehensive cockroach allergen profile.</title>
        <authorList>
            <person name="Wang L."/>
            <person name="Xiong Q."/>
            <person name="Saelim N."/>
            <person name="Wang L."/>
            <person name="Nong W."/>
            <person name="Wan A.T."/>
            <person name="Shi M."/>
            <person name="Liu X."/>
            <person name="Cao Q."/>
            <person name="Hui J.H.L."/>
            <person name="Sookrung N."/>
            <person name="Leung T.F."/>
            <person name="Tungtrongchitr A."/>
            <person name="Tsui S.K.W."/>
        </authorList>
    </citation>
    <scope>NUCLEOTIDE SEQUENCE [LARGE SCALE GENOMIC DNA]</scope>
    <source>
        <strain evidence="1">PWHHKU_190912</strain>
    </source>
</reference>
<gene>
    <name evidence="1" type="ORF">ANN_13932</name>
</gene>
<evidence type="ECO:0000313" key="2">
    <source>
        <dbReference type="Proteomes" id="UP001148838"/>
    </source>
</evidence>
<evidence type="ECO:0000313" key="1">
    <source>
        <dbReference type="EMBL" id="KAJ4437993.1"/>
    </source>
</evidence>
<organism evidence="1 2">
    <name type="scientific">Periplaneta americana</name>
    <name type="common">American cockroach</name>
    <name type="synonym">Blatta americana</name>
    <dbReference type="NCBI Taxonomy" id="6978"/>
    <lineage>
        <taxon>Eukaryota</taxon>
        <taxon>Metazoa</taxon>
        <taxon>Ecdysozoa</taxon>
        <taxon>Arthropoda</taxon>
        <taxon>Hexapoda</taxon>
        <taxon>Insecta</taxon>
        <taxon>Pterygota</taxon>
        <taxon>Neoptera</taxon>
        <taxon>Polyneoptera</taxon>
        <taxon>Dictyoptera</taxon>
        <taxon>Blattodea</taxon>
        <taxon>Blattoidea</taxon>
        <taxon>Blattidae</taxon>
        <taxon>Blattinae</taxon>
        <taxon>Periplaneta</taxon>
    </lineage>
</organism>
<sequence>MRRRQMENDAILKALSSLENANIFLERTVYYDVSKPIPYDPVTCPIPTASGEYTVTEEMQEECPLSSPANDSDSDYYQPGEDIYLMNNDQIEPIENKDNCDSEYYNVVSQHIGTPLALVPLFHSRNLLMKTLTVLIADSSKIFGEEVQQLNYIKGCILIRQVFYKPEGIRHLHICRFGDHQCGFRCNRSTIDHIFCIRQIMEKKWEYKGYAVRKVQDNRQGLELNGLHQLLVYADDVNMLGENPQAIRENTEILLEASKEIDLERNKLKRLVNSLIVLQRTAEHMCYGCGAQRTFPVATDSQDGALGEESFHTHLTKIAGYAAPSVSIRDQQCSLISRSAYDDDDDDDDDEIALGVTGI</sequence>
<protein>
    <submittedName>
        <fullName evidence="1">Uncharacterized protein</fullName>
    </submittedName>
</protein>
<dbReference type="Proteomes" id="UP001148838">
    <property type="component" value="Unassembled WGS sequence"/>
</dbReference>
<dbReference type="EMBL" id="JAJSOF020000019">
    <property type="protein sequence ID" value="KAJ4437993.1"/>
    <property type="molecule type" value="Genomic_DNA"/>
</dbReference>
<name>A0ABQ8SVG8_PERAM</name>
<keyword evidence="2" id="KW-1185">Reference proteome</keyword>